<accession>A0ABV3T914</accession>
<dbReference type="RefSeq" id="WP_367984497.1">
    <property type="nucleotide sequence ID" value="NZ_JBAKFF010000001.1"/>
</dbReference>
<dbReference type="CDD" id="cd02440">
    <property type="entry name" value="AdoMet_MTases"/>
    <property type="match status" value="1"/>
</dbReference>
<sequence>MTDASLFYRWFEDRYRGSRELILERLRGYTPYLKVLKRRHGKAAQALDLGCGRGEWLEVLGEVGLQGRGVDLDAGMLAACEERGLAAEYGDAIAALRSCEEGSLALVSGFHIAEHLEFEVLRELISEAHRALAKGGMLILETPNPENLRVTAVDFYMDPTHQNPLPPRLLAFAVEFYGFDPCHVLRLQEPAVAHDAPFPSTSEIYNCASPDFAVIAGKGWSATMRKRIGAAADKHAGVTAEALMDRRDAAQHHQRERIDWRIDGLLEEARSDRERVDQQLATFRDAVRQEAENDRHQLLALVEDTAELSERFAVLDERLNALYDSRSWKITAPFRAVFGFAREVRAGRAALPRRTARRLLYSHRLRSFLVKHPRTYRVLSRLVRALGIHRCMWALAAEPSDKGAEHSSEASESFGQAPDSPAHDTLGLPRHAQHVHRRLKRKFE</sequence>
<evidence type="ECO:0000313" key="2">
    <source>
        <dbReference type="EMBL" id="MEX0431677.1"/>
    </source>
</evidence>
<keyword evidence="2" id="KW-0489">Methyltransferase</keyword>
<keyword evidence="3" id="KW-1185">Reference proteome</keyword>
<dbReference type="SUPFAM" id="SSF53335">
    <property type="entry name" value="S-adenosyl-L-methionine-dependent methyltransferases"/>
    <property type="match status" value="1"/>
</dbReference>
<protein>
    <submittedName>
        <fullName evidence="2">Class I SAM-dependent methyltransferase</fullName>
        <ecNumber evidence="2">2.1.1.-</ecNumber>
    </submittedName>
</protein>
<evidence type="ECO:0000256" key="1">
    <source>
        <dbReference type="SAM" id="MobiDB-lite"/>
    </source>
</evidence>
<dbReference type="Pfam" id="PF13489">
    <property type="entry name" value="Methyltransf_23"/>
    <property type="match status" value="1"/>
</dbReference>
<dbReference type="GO" id="GO:0032259">
    <property type="term" value="P:methylation"/>
    <property type="evidence" value="ECO:0007669"/>
    <property type="project" value="UniProtKB-KW"/>
</dbReference>
<proteinExistence type="predicted"/>
<organism evidence="2 3">
    <name type="scientific">Spiribacter insolitus</name>
    <dbReference type="NCBI Taxonomy" id="3122417"/>
    <lineage>
        <taxon>Bacteria</taxon>
        <taxon>Pseudomonadati</taxon>
        <taxon>Pseudomonadota</taxon>
        <taxon>Gammaproteobacteria</taxon>
        <taxon>Chromatiales</taxon>
        <taxon>Ectothiorhodospiraceae</taxon>
        <taxon>Spiribacter</taxon>
    </lineage>
</organism>
<dbReference type="InterPro" id="IPR029063">
    <property type="entry name" value="SAM-dependent_MTases_sf"/>
</dbReference>
<comment type="caution">
    <text evidence="2">The sequence shown here is derived from an EMBL/GenBank/DDBJ whole genome shotgun (WGS) entry which is preliminary data.</text>
</comment>
<feature type="region of interest" description="Disordered" evidence="1">
    <location>
        <begin position="403"/>
        <end position="444"/>
    </location>
</feature>
<dbReference type="Proteomes" id="UP001556637">
    <property type="component" value="Unassembled WGS sequence"/>
</dbReference>
<reference evidence="2 3" key="1">
    <citation type="submission" date="2024-02" db="EMBL/GenBank/DDBJ databases">
        <title>New especies of Spiribacter isolated from saline water.</title>
        <authorList>
            <person name="Leon M.J."/>
            <person name="De La Haba R."/>
            <person name="Sanchez-Porro C."/>
            <person name="Ventosa A."/>
        </authorList>
    </citation>
    <scope>NUCLEOTIDE SEQUENCE [LARGE SCALE GENOMIC DNA]</scope>
    <source>
        <strain evidence="3">ag22IC4-189</strain>
    </source>
</reference>
<dbReference type="Gene3D" id="3.40.50.150">
    <property type="entry name" value="Vaccinia Virus protein VP39"/>
    <property type="match status" value="1"/>
</dbReference>
<name>A0ABV3T914_9GAMM</name>
<evidence type="ECO:0000313" key="3">
    <source>
        <dbReference type="Proteomes" id="UP001556637"/>
    </source>
</evidence>
<feature type="compositionally biased region" description="Basic residues" evidence="1">
    <location>
        <begin position="431"/>
        <end position="444"/>
    </location>
</feature>
<dbReference type="EMBL" id="JBAKFF010000001">
    <property type="protein sequence ID" value="MEX0431677.1"/>
    <property type="molecule type" value="Genomic_DNA"/>
</dbReference>
<gene>
    <name evidence="2" type="ORF">V6X30_09725</name>
</gene>
<dbReference type="EC" id="2.1.1.-" evidence="2"/>
<keyword evidence="2" id="KW-0808">Transferase</keyword>
<dbReference type="GO" id="GO:0008168">
    <property type="term" value="F:methyltransferase activity"/>
    <property type="evidence" value="ECO:0007669"/>
    <property type="project" value="UniProtKB-KW"/>
</dbReference>